<evidence type="ECO:0000256" key="6">
    <source>
        <dbReference type="ARBA" id="ARBA00022771"/>
    </source>
</evidence>
<comment type="caution">
    <text evidence="11">The sequence shown here is derived from an EMBL/GenBank/DDBJ whole genome shotgun (WGS) entry which is preliminary data.</text>
</comment>
<dbReference type="Proteomes" id="UP001165083">
    <property type="component" value="Unassembled WGS sequence"/>
</dbReference>
<dbReference type="GO" id="GO:0003682">
    <property type="term" value="F:chromatin binding"/>
    <property type="evidence" value="ECO:0007669"/>
    <property type="project" value="TreeGrafter"/>
</dbReference>
<dbReference type="InterPro" id="IPR017907">
    <property type="entry name" value="Znf_RING_CS"/>
</dbReference>
<evidence type="ECO:0000256" key="3">
    <source>
        <dbReference type="ARBA" id="ARBA00012483"/>
    </source>
</evidence>
<protein>
    <recommendedName>
        <fullName evidence="3">RING-type E3 ubiquitin transferase</fullName>
        <ecNumber evidence="3">2.3.2.27</ecNumber>
    </recommendedName>
</protein>
<keyword evidence="5" id="KW-0479">Metal-binding</keyword>
<comment type="catalytic activity">
    <reaction evidence="1">
        <text>S-ubiquitinyl-[E2 ubiquitin-conjugating enzyme]-L-cysteine + [acceptor protein]-L-lysine = [E2 ubiquitin-conjugating enzyme]-L-cysteine + N(6)-ubiquitinyl-[acceptor protein]-L-lysine.</text>
        <dbReference type="EC" id="2.3.2.27"/>
    </reaction>
</comment>
<keyword evidence="4" id="KW-0808">Transferase</keyword>
<evidence type="ECO:0000256" key="4">
    <source>
        <dbReference type="ARBA" id="ARBA00022679"/>
    </source>
</evidence>
<feature type="compositionally biased region" description="Low complexity" evidence="9">
    <location>
        <begin position="186"/>
        <end position="207"/>
    </location>
</feature>
<dbReference type="PROSITE" id="PS50089">
    <property type="entry name" value="ZF_RING_2"/>
    <property type="match status" value="1"/>
</dbReference>
<evidence type="ECO:0000256" key="8">
    <source>
        <dbReference type="PROSITE-ProRule" id="PRU00175"/>
    </source>
</evidence>
<evidence type="ECO:0000256" key="1">
    <source>
        <dbReference type="ARBA" id="ARBA00000900"/>
    </source>
</evidence>
<dbReference type="GO" id="GO:0000151">
    <property type="term" value="C:ubiquitin ligase complex"/>
    <property type="evidence" value="ECO:0007669"/>
    <property type="project" value="InterPro"/>
</dbReference>
<dbReference type="EC" id="2.3.2.27" evidence="3"/>
<evidence type="ECO:0000256" key="2">
    <source>
        <dbReference type="ARBA" id="ARBA00004906"/>
    </source>
</evidence>
<dbReference type="CDD" id="cd16531">
    <property type="entry name" value="RING-HC_RING1-like"/>
    <property type="match status" value="1"/>
</dbReference>
<feature type="region of interest" description="Disordered" evidence="9">
    <location>
        <begin position="163"/>
        <end position="269"/>
    </location>
</feature>
<comment type="pathway">
    <text evidence="2">Protein modification; protein ubiquitination.</text>
</comment>
<feature type="compositionally biased region" description="Low complexity" evidence="9">
    <location>
        <begin position="221"/>
        <end position="231"/>
    </location>
</feature>
<organism evidence="11 12">
    <name type="scientific">Phytophthora lilii</name>
    <dbReference type="NCBI Taxonomy" id="2077276"/>
    <lineage>
        <taxon>Eukaryota</taxon>
        <taxon>Sar</taxon>
        <taxon>Stramenopiles</taxon>
        <taxon>Oomycota</taxon>
        <taxon>Peronosporomycetes</taxon>
        <taxon>Peronosporales</taxon>
        <taxon>Peronosporaceae</taxon>
        <taxon>Phytophthora</taxon>
    </lineage>
</organism>
<dbReference type="PANTHER" id="PTHR46076:SF3">
    <property type="entry name" value="E3 UBIQUITIN-PROTEIN LIGASE RING1"/>
    <property type="match status" value="1"/>
</dbReference>
<reference evidence="11" key="1">
    <citation type="submission" date="2023-04" db="EMBL/GenBank/DDBJ databases">
        <title>Phytophthora lilii NBRC 32176.</title>
        <authorList>
            <person name="Ichikawa N."/>
            <person name="Sato H."/>
            <person name="Tonouchi N."/>
        </authorList>
    </citation>
    <scope>NUCLEOTIDE SEQUENCE</scope>
    <source>
        <strain evidence="11">NBRC 32176</strain>
    </source>
</reference>
<dbReference type="InterPro" id="IPR013083">
    <property type="entry name" value="Znf_RING/FYVE/PHD"/>
</dbReference>
<evidence type="ECO:0000313" key="12">
    <source>
        <dbReference type="Proteomes" id="UP001165083"/>
    </source>
</evidence>
<dbReference type="InterPro" id="IPR001841">
    <property type="entry name" value="Znf_RING"/>
</dbReference>
<feature type="domain" description="RING-type" evidence="10">
    <location>
        <begin position="75"/>
        <end position="115"/>
    </location>
</feature>
<evidence type="ECO:0000256" key="7">
    <source>
        <dbReference type="ARBA" id="ARBA00022833"/>
    </source>
</evidence>
<dbReference type="PROSITE" id="PS00518">
    <property type="entry name" value="ZF_RING_1"/>
    <property type="match status" value="1"/>
</dbReference>
<proteinExistence type="predicted"/>
<dbReference type="Gene3D" id="3.30.40.10">
    <property type="entry name" value="Zinc/RING finger domain, C3HC4 (zinc finger)"/>
    <property type="match status" value="1"/>
</dbReference>
<evidence type="ECO:0000313" key="11">
    <source>
        <dbReference type="EMBL" id="GMF30633.1"/>
    </source>
</evidence>
<gene>
    <name evidence="11" type="ORF">Plil01_001309100</name>
</gene>
<feature type="compositionally biased region" description="Low complexity" evidence="9">
    <location>
        <begin position="245"/>
        <end position="267"/>
    </location>
</feature>
<sequence>MEPPRNPYTFTREDYDKLVADTPNCQLSRRSRYEEVELVDDCTLFDIYRQPRAPVTDPAATRTLSVRQLNADLTCPICLGIIKGTMVVMECLHRFCGACISMAIRQSKKECPSCRIHIPSKRSLRSDANFDALIRKIHPNLAEFEQNEDKIIEQLNRSRHFNNAFTESTRKGVLSQAASRRHKADGTASDPSSRPSSPPNGSAGASPLIGEKRGSPGGGSPSDNAPSSAAASEDESVRKKQRADTSAPPTTSTTSSSTSASSTSSKSTDLERVTFRVLLHEDEQPDAPKLERTLFSTSSKLKIRHLKKHLAAMLKLKNVDDMCIVLPTVNCTLSGLSSAAAKAKGGDVAIRRDLQCDQELEDYVTLNDIYQQYGMGSEWELRLVYHFSPDTIVNGIARFVSPTPKTA</sequence>
<dbReference type="EMBL" id="BSXW01000853">
    <property type="protein sequence ID" value="GMF30633.1"/>
    <property type="molecule type" value="Genomic_DNA"/>
</dbReference>
<dbReference type="GO" id="GO:0061630">
    <property type="term" value="F:ubiquitin protein ligase activity"/>
    <property type="evidence" value="ECO:0007669"/>
    <property type="project" value="UniProtKB-EC"/>
</dbReference>
<keyword evidence="6 8" id="KW-0863">Zinc-finger</keyword>
<name>A0A9W6UEC8_9STRA</name>
<keyword evidence="12" id="KW-1185">Reference proteome</keyword>
<dbReference type="SMART" id="SM00184">
    <property type="entry name" value="RING"/>
    <property type="match status" value="1"/>
</dbReference>
<dbReference type="InterPro" id="IPR043540">
    <property type="entry name" value="RING1/RING2"/>
</dbReference>
<dbReference type="GO" id="GO:0008270">
    <property type="term" value="F:zinc ion binding"/>
    <property type="evidence" value="ECO:0007669"/>
    <property type="project" value="UniProtKB-KW"/>
</dbReference>
<accession>A0A9W6UEC8</accession>
<dbReference type="Pfam" id="PF13923">
    <property type="entry name" value="zf-C3HC4_2"/>
    <property type="match status" value="1"/>
</dbReference>
<dbReference type="OrthoDB" id="337575at2759"/>
<evidence type="ECO:0000259" key="10">
    <source>
        <dbReference type="PROSITE" id="PS50089"/>
    </source>
</evidence>
<evidence type="ECO:0000256" key="5">
    <source>
        <dbReference type="ARBA" id="ARBA00022723"/>
    </source>
</evidence>
<dbReference type="SUPFAM" id="SSF57850">
    <property type="entry name" value="RING/U-box"/>
    <property type="match status" value="1"/>
</dbReference>
<evidence type="ECO:0000256" key="9">
    <source>
        <dbReference type="SAM" id="MobiDB-lite"/>
    </source>
</evidence>
<dbReference type="GO" id="GO:0031519">
    <property type="term" value="C:PcG protein complex"/>
    <property type="evidence" value="ECO:0007669"/>
    <property type="project" value="TreeGrafter"/>
</dbReference>
<dbReference type="PANTHER" id="PTHR46076">
    <property type="entry name" value="E3 UBIQUITIN-PROTEIN LIGASE RING1 / RING 2 FAMILY MEMBER"/>
    <property type="match status" value="1"/>
</dbReference>
<dbReference type="AlphaFoldDB" id="A0A9W6UEC8"/>
<keyword evidence="7" id="KW-0862">Zinc</keyword>